<accession>A0A5R9HCN4</accession>
<comment type="caution">
    <text evidence="1">The sequence shown here is derived from an EMBL/GenBank/DDBJ whole genome shotgun (WGS) entry which is preliminary data.</text>
</comment>
<dbReference type="RefSeq" id="WP_138142774.1">
    <property type="nucleotide sequence ID" value="NZ_VBUF01000002.1"/>
</dbReference>
<organism evidence="1 2">
    <name type="scientific">Aliarcobacter thereius</name>
    <dbReference type="NCBI Taxonomy" id="544718"/>
    <lineage>
        <taxon>Bacteria</taxon>
        <taxon>Pseudomonadati</taxon>
        <taxon>Campylobacterota</taxon>
        <taxon>Epsilonproteobacteria</taxon>
        <taxon>Campylobacterales</taxon>
        <taxon>Arcobacteraceae</taxon>
        <taxon>Aliarcobacter</taxon>
    </lineage>
</organism>
<dbReference type="AlphaFoldDB" id="A0A5R9HCN4"/>
<name>A0A5R9HCN4_9BACT</name>
<dbReference type="EMBL" id="VBUF01000002">
    <property type="protein sequence ID" value="TLS72479.1"/>
    <property type="molecule type" value="Genomic_DNA"/>
</dbReference>
<dbReference type="Proteomes" id="UP000308001">
    <property type="component" value="Unassembled WGS sequence"/>
</dbReference>
<proteinExistence type="predicted"/>
<protein>
    <submittedName>
        <fullName evidence="1">Uncharacterized protein</fullName>
    </submittedName>
</protein>
<sequence length="428" mass="49627">MNIFIYGKDEFKKDIRKILNDSKIDQRLDDVSIMQISDLDDLKEQIASNPDDVFLIDDDKILKKSKFAFIKPKDAIEEEFLLQCGVSELSIDSFSEIPDYIIRKHKRLNQIKEENIIESVSEENIENIIENEETIKEEDLVSNPDDILTEIDNKKDIEFDEDFGLNNIDLDYDSESSIQKSDEELKLEEDLENSKEINTNNNDDLNSFISDDFDIEDFKFDESDFDFKDLKAEDFDISLVNDLLEDNNTEDIENKEADEKTLNNKEEIILKVDNEISEDSFLYDDIDELNDFNFVNTDNQKDEEKELEVPYLGDIEKSIEESLEDESIEEFVNLKEGIKIQKEDANMNDFLNLDEINENDMLDALGLENSSSNSVEKSEIEENINNEEKDISNSNSIELNASNIEDVTALLTKLLKNKNVELSIKIKE</sequence>
<gene>
    <name evidence="1" type="ORF">FE246_03565</name>
</gene>
<evidence type="ECO:0000313" key="2">
    <source>
        <dbReference type="Proteomes" id="UP000308001"/>
    </source>
</evidence>
<evidence type="ECO:0000313" key="1">
    <source>
        <dbReference type="EMBL" id="TLS72479.1"/>
    </source>
</evidence>
<reference evidence="1 2" key="1">
    <citation type="submission" date="2019-05" db="EMBL/GenBank/DDBJ databases">
        <title>Arcobacter cibarius and Arcobacter thereius providing challenges in identification an antibiotic susceptibility and Quinolone resistance.</title>
        <authorList>
            <person name="Busch A."/>
            <person name="Hanel I."/>
            <person name="Hotzel H."/>
            <person name="Tomaso H."/>
        </authorList>
    </citation>
    <scope>NUCLEOTIDE SEQUENCE [LARGE SCALE GENOMIC DNA]</scope>
    <source>
        <strain evidence="1 2">17CS1191_2</strain>
    </source>
</reference>